<reference evidence="1" key="1">
    <citation type="submission" date="2014-09" db="EMBL/GenBank/DDBJ databases">
        <authorList>
            <person name="Magalhaes I.L.F."/>
            <person name="Oliveira U."/>
            <person name="Santos F.R."/>
            <person name="Vidigal T.H.D.A."/>
            <person name="Brescovit A.D."/>
            <person name="Santos A.J."/>
        </authorList>
    </citation>
    <scope>NUCLEOTIDE SEQUENCE</scope>
    <source>
        <tissue evidence="1">Shoot tissue taken approximately 20 cm above the soil surface</tissue>
    </source>
</reference>
<dbReference type="AlphaFoldDB" id="A0A0A9H5T3"/>
<reference evidence="1" key="2">
    <citation type="journal article" date="2015" name="Data Brief">
        <title>Shoot transcriptome of the giant reed, Arundo donax.</title>
        <authorList>
            <person name="Barrero R.A."/>
            <person name="Guerrero F.D."/>
            <person name="Moolhuijzen P."/>
            <person name="Goolsby J.A."/>
            <person name="Tidwell J."/>
            <person name="Bellgard S.E."/>
            <person name="Bellgard M.I."/>
        </authorList>
    </citation>
    <scope>NUCLEOTIDE SEQUENCE</scope>
    <source>
        <tissue evidence="1">Shoot tissue taken approximately 20 cm above the soil surface</tissue>
    </source>
</reference>
<organism evidence="1">
    <name type="scientific">Arundo donax</name>
    <name type="common">Giant reed</name>
    <name type="synonym">Donax arundinaceus</name>
    <dbReference type="NCBI Taxonomy" id="35708"/>
    <lineage>
        <taxon>Eukaryota</taxon>
        <taxon>Viridiplantae</taxon>
        <taxon>Streptophyta</taxon>
        <taxon>Embryophyta</taxon>
        <taxon>Tracheophyta</taxon>
        <taxon>Spermatophyta</taxon>
        <taxon>Magnoliopsida</taxon>
        <taxon>Liliopsida</taxon>
        <taxon>Poales</taxon>
        <taxon>Poaceae</taxon>
        <taxon>PACMAD clade</taxon>
        <taxon>Arundinoideae</taxon>
        <taxon>Arundineae</taxon>
        <taxon>Arundo</taxon>
    </lineage>
</organism>
<name>A0A0A9H5T3_ARUDO</name>
<proteinExistence type="predicted"/>
<sequence length="57" mass="6524">MHFGQHCNNENTYDILQVAILGTCLLYASSEYIKSFNRIQPSTNLSIAYFCLTNMCQ</sequence>
<protein>
    <submittedName>
        <fullName evidence="1">Uncharacterized protein</fullName>
    </submittedName>
</protein>
<dbReference type="EMBL" id="GBRH01169628">
    <property type="protein sequence ID" value="JAE28268.1"/>
    <property type="molecule type" value="Transcribed_RNA"/>
</dbReference>
<evidence type="ECO:0000313" key="1">
    <source>
        <dbReference type="EMBL" id="JAE28268.1"/>
    </source>
</evidence>
<accession>A0A0A9H5T3</accession>